<reference evidence="1" key="1">
    <citation type="submission" date="2018-02" db="EMBL/GenBank/DDBJ databases">
        <title>Rhizophora mucronata_Transcriptome.</title>
        <authorList>
            <person name="Meera S.P."/>
            <person name="Sreeshan A."/>
            <person name="Augustine A."/>
        </authorList>
    </citation>
    <scope>NUCLEOTIDE SEQUENCE</scope>
    <source>
        <tissue evidence="1">Leaf</tissue>
    </source>
</reference>
<protein>
    <submittedName>
        <fullName evidence="1">Uncharacterized protein</fullName>
    </submittedName>
</protein>
<accession>A0A2P2P9F5</accession>
<dbReference type="EMBL" id="GGEC01070779">
    <property type="protein sequence ID" value="MBX51263.1"/>
    <property type="molecule type" value="Transcribed_RNA"/>
</dbReference>
<sequence>MQALLCGIDESSWSFSGSKLSFLSKLNHSP</sequence>
<name>A0A2P2P9F5_RHIMU</name>
<proteinExistence type="predicted"/>
<dbReference type="AlphaFoldDB" id="A0A2P2P9F5"/>
<organism evidence="1">
    <name type="scientific">Rhizophora mucronata</name>
    <name type="common">Asiatic mangrove</name>
    <dbReference type="NCBI Taxonomy" id="61149"/>
    <lineage>
        <taxon>Eukaryota</taxon>
        <taxon>Viridiplantae</taxon>
        <taxon>Streptophyta</taxon>
        <taxon>Embryophyta</taxon>
        <taxon>Tracheophyta</taxon>
        <taxon>Spermatophyta</taxon>
        <taxon>Magnoliopsida</taxon>
        <taxon>eudicotyledons</taxon>
        <taxon>Gunneridae</taxon>
        <taxon>Pentapetalae</taxon>
        <taxon>rosids</taxon>
        <taxon>fabids</taxon>
        <taxon>Malpighiales</taxon>
        <taxon>Rhizophoraceae</taxon>
        <taxon>Rhizophora</taxon>
    </lineage>
</organism>
<evidence type="ECO:0000313" key="1">
    <source>
        <dbReference type="EMBL" id="MBX51263.1"/>
    </source>
</evidence>